<dbReference type="GO" id="GO:0043190">
    <property type="term" value="C:ATP-binding cassette (ABC) transporter complex"/>
    <property type="evidence" value="ECO:0007669"/>
    <property type="project" value="TreeGrafter"/>
</dbReference>
<dbReference type="STRING" id="310297.BHV76_08475"/>
<dbReference type="Pfam" id="PF03739">
    <property type="entry name" value="LptF_LptG"/>
    <property type="match status" value="1"/>
</dbReference>
<feature type="transmembrane region" description="Helical" evidence="6">
    <location>
        <begin position="339"/>
        <end position="363"/>
    </location>
</feature>
<dbReference type="EMBL" id="QRUY01000023">
    <property type="protein sequence ID" value="RGS06138.1"/>
    <property type="molecule type" value="Genomic_DNA"/>
</dbReference>
<evidence type="ECO:0000313" key="7">
    <source>
        <dbReference type="EMBL" id="RGK56812.1"/>
    </source>
</evidence>
<keyword evidence="3 6" id="KW-0812">Transmembrane</keyword>
<dbReference type="InterPro" id="IPR005495">
    <property type="entry name" value="LptG/LptF_permease"/>
</dbReference>
<name>A0A3E4N410_9BACT</name>
<dbReference type="PANTHER" id="PTHR33529">
    <property type="entry name" value="SLR0882 PROTEIN-RELATED"/>
    <property type="match status" value="1"/>
</dbReference>
<evidence type="ECO:0000256" key="4">
    <source>
        <dbReference type="ARBA" id="ARBA00022989"/>
    </source>
</evidence>
<dbReference type="EMBL" id="QSQT01000008">
    <property type="protein sequence ID" value="RGK56812.1"/>
    <property type="molecule type" value="Genomic_DNA"/>
</dbReference>
<evidence type="ECO:0000256" key="2">
    <source>
        <dbReference type="ARBA" id="ARBA00022475"/>
    </source>
</evidence>
<dbReference type="AlphaFoldDB" id="A0A3E4N410"/>
<evidence type="ECO:0000313" key="11">
    <source>
        <dbReference type="Proteomes" id="UP000260862"/>
    </source>
</evidence>
<feature type="transmembrane region" description="Helical" evidence="6">
    <location>
        <begin position="369"/>
        <end position="386"/>
    </location>
</feature>
<gene>
    <name evidence="9" type="ORF">DWY14_10730</name>
    <name evidence="8" type="ORF">DXC17_12430</name>
    <name evidence="7" type="ORF">DXD04_05670</name>
</gene>
<dbReference type="Proteomes" id="UP000285750">
    <property type="component" value="Unassembled WGS sequence"/>
</dbReference>
<dbReference type="RefSeq" id="WP_117671627.1">
    <property type="nucleotide sequence ID" value="NZ_CABOGR010000008.1"/>
</dbReference>
<feature type="transmembrane region" description="Helical" evidence="6">
    <location>
        <begin position="132"/>
        <end position="150"/>
    </location>
</feature>
<dbReference type="GO" id="GO:0015920">
    <property type="term" value="P:lipopolysaccharide transport"/>
    <property type="evidence" value="ECO:0007669"/>
    <property type="project" value="TreeGrafter"/>
</dbReference>
<feature type="transmembrane region" description="Helical" evidence="6">
    <location>
        <begin position="39"/>
        <end position="62"/>
    </location>
</feature>
<evidence type="ECO:0000313" key="8">
    <source>
        <dbReference type="EMBL" id="RGM37093.1"/>
    </source>
</evidence>
<accession>A0A3E4N410</accession>
<evidence type="ECO:0000256" key="6">
    <source>
        <dbReference type="SAM" id="Phobius"/>
    </source>
</evidence>
<evidence type="ECO:0000256" key="5">
    <source>
        <dbReference type="ARBA" id="ARBA00023136"/>
    </source>
</evidence>
<protein>
    <submittedName>
        <fullName evidence="7">YjgP/YjgQ family permease</fullName>
    </submittedName>
</protein>
<evidence type="ECO:0000256" key="1">
    <source>
        <dbReference type="ARBA" id="ARBA00004651"/>
    </source>
</evidence>
<sequence>MKHNVFQLFRSYLQAGKEQLKNLKGNPFKKKWLKRLDRYIIVKFLGTYFFAIALIISIAVVFDINENIDDFINNKAPISAIIFDYYLNFIPYYTNLFSPLFVFIAVIFFTSKLAENSEIIAMFSTGMSFKRLMVPYMISAAIIALVTYVLSTEVIPTGSVTRLKFEQVYKNKKRADYVRNIQLEVDTGVIAYMERYEDYNKTAYRFSLDKFEDHKLVSHLTARRITYDTTTVHRWIIKDYMIREMKGMRETITRGDRLDSIINMEPQDFLITRGQQETMTSPQLREYIDKQKQRGFANIKVFEVEYYRRIATSFAAFILTVIGLSLSSQKRKGGMGLHLGIGIALSFSYILFQTISSTFAINGNAHPNLAVWIPNILYLFIAIYLYRKAPK</sequence>
<keyword evidence="11" id="KW-1185">Reference proteome</keyword>
<keyword evidence="2" id="KW-1003">Cell membrane</keyword>
<evidence type="ECO:0000313" key="10">
    <source>
        <dbReference type="Proteomes" id="UP000260780"/>
    </source>
</evidence>
<comment type="subcellular location">
    <subcellularLocation>
        <location evidence="1">Cell membrane</location>
        <topology evidence="1">Multi-pass membrane protein</topology>
    </subcellularLocation>
</comment>
<keyword evidence="4 6" id="KW-1133">Transmembrane helix</keyword>
<comment type="caution">
    <text evidence="7">The sequence shown here is derived from an EMBL/GenBank/DDBJ whole genome shotgun (WGS) entry which is preliminary data.</text>
</comment>
<dbReference type="Proteomes" id="UP000260780">
    <property type="component" value="Unassembled WGS sequence"/>
</dbReference>
<organism evidence="7 11">
    <name type="scientific">Phocaeicola plebeius</name>
    <dbReference type="NCBI Taxonomy" id="310297"/>
    <lineage>
        <taxon>Bacteria</taxon>
        <taxon>Pseudomonadati</taxon>
        <taxon>Bacteroidota</taxon>
        <taxon>Bacteroidia</taxon>
        <taxon>Bacteroidales</taxon>
        <taxon>Bacteroidaceae</taxon>
        <taxon>Phocaeicola</taxon>
    </lineage>
</organism>
<proteinExistence type="predicted"/>
<reference evidence="10 11" key="1">
    <citation type="submission" date="2018-08" db="EMBL/GenBank/DDBJ databases">
        <title>A genome reference for cultivated species of the human gut microbiota.</title>
        <authorList>
            <person name="Zou Y."/>
            <person name="Xue W."/>
            <person name="Luo G."/>
        </authorList>
    </citation>
    <scope>NUCLEOTIDE SEQUENCE [LARGE SCALE GENOMIC DNA]</scope>
    <source>
        <strain evidence="9 12">AF24-16AC</strain>
        <strain evidence="8 10">OM08-14</strain>
        <strain evidence="7 11">TF10-3AC</strain>
    </source>
</reference>
<evidence type="ECO:0000313" key="9">
    <source>
        <dbReference type="EMBL" id="RGS06138.1"/>
    </source>
</evidence>
<keyword evidence="5 6" id="KW-0472">Membrane</keyword>
<evidence type="ECO:0000256" key="3">
    <source>
        <dbReference type="ARBA" id="ARBA00022692"/>
    </source>
</evidence>
<feature type="transmembrane region" description="Helical" evidence="6">
    <location>
        <begin position="306"/>
        <end position="327"/>
    </location>
</feature>
<evidence type="ECO:0000313" key="12">
    <source>
        <dbReference type="Proteomes" id="UP000285750"/>
    </source>
</evidence>
<dbReference type="EMBL" id="QSTF01000038">
    <property type="protein sequence ID" value="RGM37093.1"/>
    <property type="molecule type" value="Genomic_DNA"/>
</dbReference>
<feature type="transmembrane region" description="Helical" evidence="6">
    <location>
        <begin position="92"/>
        <end position="111"/>
    </location>
</feature>
<dbReference type="Proteomes" id="UP000260862">
    <property type="component" value="Unassembled WGS sequence"/>
</dbReference>
<dbReference type="PANTHER" id="PTHR33529:SF8">
    <property type="entry name" value="PERMEASE, YJGP_YJGQ FAMILY"/>
    <property type="match status" value="1"/>
</dbReference>